<feature type="compositionally biased region" description="Basic and acidic residues" evidence="1">
    <location>
        <begin position="8"/>
        <end position="22"/>
    </location>
</feature>
<protein>
    <submittedName>
        <fullName evidence="2">Uncharacterized protein</fullName>
    </submittedName>
</protein>
<dbReference type="EMBL" id="AP025739">
    <property type="protein sequence ID" value="BDI27955.1"/>
    <property type="molecule type" value="Genomic_DNA"/>
</dbReference>
<feature type="region of interest" description="Disordered" evidence="1">
    <location>
        <begin position="1"/>
        <end position="22"/>
    </location>
</feature>
<gene>
    <name evidence="2" type="ORF">CCAX7_000060</name>
</gene>
<proteinExistence type="predicted"/>
<dbReference type="AlphaFoldDB" id="A0A402CRI6"/>
<dbReference type="SUPFAM" id="SSF52266">
    <property type="entry name" value="SGNH hydrolase"/>
    <property type="match status" value="1"/>
</dbReference>
<accession>A0A402CRI6</accession>
<sequence length="261" mass="28204">MSILTERGAGEDRPVGEVHDGNLVEETPALGPVTEVQDPLVPLHAYWPDNPDGWRDRGRELAREARSLDSRILFLGDSITQGWGAEGLAVWEARFAPLKAANMGIGGDRTQQILWRLGDGALEGLCPKVVVLLIGVNNLWKDVHEFGAARVADGVAAVVDAIGRHCPGAVILAIGILPTQADPENPMRAIVREVNALVRERLTTRGDQVRSIDLSAVFLEPDGAISPEIMPDACHLSAQGYARFADALEPWIHDILGDDKV</sequence>
<dbReference type="Pfam" id="PF13472">
    <property type="entry name" value="Lipase_GDSL_2"/>
    <property type="match status" value="1"/>
</dbReference>
<reference evidence="2 3" key="1">
    <citation type="journal article" date="2019" name="Int. J. Syst. Evol. Microbiol.">
        <title>Capsulimonas corticalis gen. nov., sp. nov., an aerobic capsulated bacterium, of a novel bacterial order, Capsulimonadales ord. nov., of the class Armatimonadia of the phylum Armatimonadetes.</title>
        <authorList>
            <person name="Li J."/>
            <person name="Kudo C."/>
            <person name="Tonouchi A."/>
        </authorList>
    </citation>
    <scope>NUCLEOTIDE SEQUENCE [LARGE SCALE GENOMIC DNA]</scope>
    <source>
        <strain evidence="2 3">AX-7</strain>
    </source>
</reference>
<dbReference type="InterPro" id="IPR013830">
    <property type="entry name" value="SGNH_hydro"/>
</dbReference>
<keyword evidence="3" id="KW-1185">Reference proteome</keyword>
<dbReference type="Gene3D" id="3.40.50.1110">
    <property type="entry name" value="SGNH hydrolase"/>
    <property type="match status" value="1"/>
</dbReference>
<dbReference type="RefSeq" id="WP_165863973.1">
    <property type="nucleotide sequence ID" value="NZ_AP025739.1"/>
</dbReference>
<dbReference type="InterPro" id="IPR051532">
    <property type="entry name" value="Ester_Hydrolysis_Enzymes"/>
</dbReference>
<name>A0A402CRI6_9BACT</name>
<dbReference type="InterPro" id="IPR036514">
    <property type="entry name" value="SGNH_hydro_sf"/>
</dbReference>
<dbReference type="Proteomes" id="UP000287394">
    <property type="component" value="Chromosome"/>
</dbReference>
<dbReference type="KEGG" id="ccot:CCAX7_000060"/>
<organism evidence="2 3">
    <name type="scientific">Capsulimonas corticalis</name>
    <dbReference type="NCBI Taxonomy" id="2219043"/>
    <lineage>
        <taxon>Bacteria</taxon>
        <taxon>Bacillati</taxon>
        <taxon>Armatimonadota</taxon>
        <taxon>Armatimonadia</taxon>
        <taxon>Capsulimonadales</taxon>
        <taxon>Capsulimonadaceae</taxon>
        <taxon>Capsulimonas</taxon>
    </lineage>
</organism>
<evidence type="ECO:0000313" key="2">
    <source>
        <dbReference type="EMBL" id="BDI27955.1"/>
    </source>
</evidence>
<dbReference type="PANTHER" id="PTHR30383">
    <property type="entry name" value="THIOESTERASE 1/PROTEASE 1/LYSOPHOSPHOLIPASE L1"/>
    <property type="match status" value="1"/>
</dbReference>
<evidence type="ECO:0000313" key="3">
    <source>
        <dbReference type="Proteomes" id="UP000287394"/>
    </source>
</evidence>
<evidence type="ECO:0000256" key="1">
    <source>
        <dbReference type="SAM" id="MobiDB-lite"/>
    </source>
</evidence>